<feature type="transmembrane region" description="Helical" evidence="6">
    <location>
        <begin position="186"/>
        <end position="214"/>
    </location>
</feature>
<dbReference type="GO" id="GO:1905039">
    <property type="term" value="P:carboxylic acid transmembrane transport"/>
    <property type="evidence" value="ECO:0007669"/>
    <property type="project" value="UniProtKB-ARBA"/>
</dbReference>
<evidence type="ECO:0000256" key="2">
    <source>
        <dbReference type="ARBA" id="ARBA00022692"/>
    </source>
</evidence>
<dbReference type="PANTHER" id="PTHR10283:SF82">
    <property type="entry name" value="SOLUTE CARRIER FAMILY 13 MEMBER 2"/>
    <property type="match status" value="1"/>
</dbReference>
<evidence type="ECO:0000256" key="4">
    <source>
        <dbReference type="ARBA" id="ARBA00023136"/>
    </source>
</evidence>
<dbReference type="GO" id="GO:0008514">
    <property type="term" value="F:organic anion transmembrane transporter activity"/>
    <property type="evidence" value="ECO:0007669"/>
    <property type="project" value="UniProtKB-ARBA"/>
</dbReference>
<dbReference type="PANTHER" id="PTHR10283">
    <property type="entry name" value="SOLUTE CARRIER FAMILY 13 MEMBER"/>
    <property type="match status" value="1"/>
</dbReference>
<keyword evidence="3 6" id="KW-1133">Transmembrane helix</keyword>
<evidence type="ECO:0000256" key="1">
    <source>
        <dbReference type="ARBA" id="ARBA00004141"/>
    </source>
</evidence>
<comment type="caution">
    <text evidence="7">The sequence shown here is derived from an EMBL/GenBank/DDBJ whole genome shotgun (WGS) entry which is preliminary data.</text>
</comment>
<name>A0A2A2FJJ4_9EURY</name>
<feature type="transmembrane region" description="Helical" evidence="6">
    <location>
        <begin position="355"/>
        <end position="374"/>
    </location>
</feature>
<feature type="transmembrane region" description="Helical" evidence="6">
    <location>
        <begin position="310"/>
        <end position="343"/>
    </location>
</feature>
<evidence type="ECO:0000256" key="3">
    <source>
        <dbReference type="ARBA" id="ARBA00022989"/>
    </source>
</evidence>
<feature type="region of interest" description="Disordered" evidence="5">
    <location>
        <begin position="260"/>
        <end position="282"/>
    </location>
</feature>
<organism evidence="7 8">
    <name type="scientific">Halorubrum salipaludis</name>
    <dbReference type="NCBI Taxonomy" id="2032630"/>
    <lineage>
        <taxon>Archaea</taxon>
        <taxon>Methanobacteriati</taxon>
        <taxon>Methanobacteriota</taxon>
        <taxon>Stenosarchaea group</taxon>
        <taxon>Halobacteria</taxon>
        <taxon>Halobacteriales</taxon>
        <taxon>Haloferacaceae</taxon>
        <taxon>Halorubrum</taxon>
    </lineage>
</organism>
<feature type="transmembrane region" description="Helical" evidence="6">
    <location>
        <begin position="50"/>
        <end position="83"/>
    </location>
</feature>
<dbReference type="Proteomes" id="UP000218083">
    <property type="component" value="Unassembled WGS sequence"/>
</dbReference>
<keyword evidence="8" id="KW-1185">Reference proteome</keyword>
<dbReference type="AlphaFoldDB" id="A0A2A2FJJ4"/>
<feature type="transmembrane region" description="Helical" evidence="6">
    <location>
        <begin position="446"/>
        <end position="470"/>
    </location>
</feature>
<dbReference type="EMBL" id="NSKC01000001">
    <property type="protein sequence ID" value="PAU85098.1"/>
    <property type="molecule type" value="Genomic_DNA"/>
</dbReference>
<feature type="transmembrane region" description="Helical" evidence="6">
    <location>
        <begin position="422"/>
        <end position="440"/>
    </location>
</feature>
<comment type="subcellular location">
    <subcellularLocation>
        <location evidence="1">Membrane</location>
        <topology evidence="1">Multi-pass membrane protein</topology>
    </subcellularLocation>
</comment>
<feature type="transmembrane region" description="Helical" evidence="6">
    <location>
        <begin position="20"/>
        <end position="38"/>
    </location>
</feature>
<accession>A0A2A2FJJ4</accession>
<evidence type="ECO:0000313" key="7">
    <source>
        <dbReference type="EMBL" id="PAU85098.1"/>
    </source>
</evidence>
<keyword evidence="4 6" id="KW-0472">Membrane</keyword>
<dbReference type="GO" id="GO:0005886">
    <property type="term" value="C:plasma membrane"/>
    <property type="evidence" value="ECO:0007669"/>
    <property type="project" value="TreeGrafter"/>
</dbReference>
<evidence type="ECO:0000256" key="6">
    <source>
        <dbReference type="SAM" id="Phobius"/>
    </source>
</evidence>
<evidence type="ECO:0000313" key="8">
    <source>
        <dbReference type="Proteomes" id="UP000218083"/>
    </source>
</evidence>
<protein>
    <submittedName>
        <fullName evidence="7">Sodium:sulfate symporter</fullName>
    </submittedName>
</protein>
<keyword evidence="2 6" id="KW-0812">Transmembrane</keyword>
<feature type="transmembrane region" description="Helical" evidence="6">
    <location>
        <begin position="394"/>
        <end position="415"/>
    </location>
</feature>
<dbReference type="InterPro" id="IPR001898">
    <property type="entry name" value="SLC13A/DASS"/>
</dbReference>
<dbReference type="RefSeq" id="WP_095635223.1">
    <property type="nucleotide sequence ID" value="NZ_NSKC01000001.1"/>
</dbReference>
<reference evidence="7 8" key="1">
    <citation type="submission" date="2017-08" db="EMBL/GenBank/DDBJ databases">
        <title>The strain WRN001 was isolated from Binhai saline alkaline soil, Tianjin, China.</title>
        <authorList>
            <person name="Liu D."/>
            <person name="Zhang G."/>
        </authorList>
    </citation>
    <scope>NUCLEOTIDE SEQUENCE [LARGE SCALE GENOMIC DNA]</scope>
    <source>
        <strain evidence="7 8">WN019</strain>
    </source>
</reference>
<feature type="transmembrane region" description="Helical" evidence="6">
    <location>
        <begin position="482"/>
        <end position="504"/>
    </location>
</feature>
<gene>
    <name evidence="7" type="ORF">CK500_00025</name>
</gene>
<proteinExistence type="predicted"/>
<feature type="transmembrane region" description="Helical" evidence="6">
    <location>
        <begin position="95"/>
        <end position="120"/>
    </location>
</feature>
<dbReference type="Pfam" id="PF00939">
    <property type="entry name" value="Na_sulph_symp"/>
    <property type="match status" value="1"/>
</dbReference>
<feature type="transmembrane region" description="Helical" evidence="6">
    <location>
        <begin position="226"/>
        <end position="251"/>
    </location>
</feature>
<sequence length="509" mass="53284">MPASKGGSRASIAGLSLPSFAVAGIWVSIAVLVGGALAPPLGGLEREMQLVLAVFLFALVLWLTEAVPYVVSSTAASVLLFALDLVPTFGDAVSGFASTLVFFLLLLLLLGGAISEVGLGKVVAGRMLSTRSTPRTSVRSLAAHMFGLSLLMPSAVARTVTFIPVVNRMTDAYGLPDDGTFRKACFIVLGHINPIGSMMLMTGGGMAIITSQLINESVRTVTWVQWAVYMIPPMILLFWLSTVSALVVYGVDDDLTLESNGSDGDAGNGEHAERDGDDALNATGGDDALDANGIGDRSGGGVTLTRDQRIVSVVMLGAVVAWIAGSFVGLPTIVPAAAAVAVLSVPGVGIVDRDLIADVSWGILFLIGAMFSILDAMETTGTLDYVVETLIEVVPFAAMAPWLVIGTLLALAVFIRSWFSTASAAIVVALPIIMEFATVLGLNRLYLALSVLIAVGSTTFFPFNTTSVLLSYDKGPLGLREVLVFGLVTMVHGVVVIALSWLFYWPLVV</sequence>
<evidence type="ECO:0000256" key="5">
    <source>
        <dbReference type="SAM" id="MobiDB-lite"/>
    </source>
</evidence>